<keyword evidence="4 7" id="KW-0812">Transmembrane</keyword>
<comment type="caution">
    <text evidence="10">The sequence shown here is derived from an EMBL/GenBank/DDBJ whole genome shotgun (WGS) entry which is preliminary data.</text>
</comment>
<dbReference type="EMBL" id="LNQE01000919">
    <property type="protein sequence ID" value="KUG23122.1"/>
    <property type="molecule type" value="Genomic_DNA"/>
</dbReference>
<evidence type="ECO:0000259" key="9">
    <source>
        <dbReference type="Pfam" id="PF16916"/>
    </source>
</evidence>
<dbReference type="GO" id="GO:0015086">
    <property type="term" value="F:cadmium ion transmembrane transporter activity"/>
    <property type="evidence" value="ECO:0007669"/>
    <property type="project" value="TreeGrafter"/>
</dbReference>
<feature type="transmembrane region" description="Helical" evidence="7">
    <location>
        <begin position="42"/>
        <end position="59"/>
    </location>
</feature>
<sequence>MADIQQKKERVAMLSVVSNSFLVLFKVIVGVTIGSVSIISEAIHSGVDLLAAIIAMFSVKTSSVPADEQHPFGHGKIENISGFVEALLIFVAAFWIIFEALKKLNAPEVMQNAEWGIGVMLFSAVMNFIVSQKLFRVGRETDSIALQADAWHLRTDVYTSAGVMVALSIIWLGHKFFSDPNIHWIDPVAAICVAILILRAAYNLTMQSLRDLVDVQLPKEEENFIRDIISHERAIYGFHQLRTRKAGHVRFVEFHIKVDSQMSVQDSHGITKILKKNIREKFTDCVITIHIEPCDGECSDICIAGCLLPEDKRPRSLHHHV</sequence>
<evidence type="ECO:0000256" key="1">
    <source>
        <dbReference type="ARBA" id="ARBA00004141"/>
    </source>
</evidence>
<dbReference type="Gene3D" id="1.20.1510.10">
    <property type="entry name" value="Cation efflux protein transmembrane domain"/>
    <property type="match status" value="1"/>
</dbReference>
<dbReference type="AlphaFoldDB" id="A0A0W8FQV6"/>
<dbReference type="GO" id="GO:0015341">
    <property type="term" value="F:zinc efflux antiporter activity"/>
    <property type="evidence" value="ECO:0007669"/>
    <property type="project" value="TreeGrafter"/>
</dbReference>
<dbReference type="InterPro" id="IPR002524">
    <property type="entry name" value="Cation_efflux"/>
</dbReference>
<protein>
    <submittedName>
        <fullName evidence="10">Cobalt-zinc-cadmium resistance protein</fullName>
    </submittedName>
</protein>
<comment type="subcellular location">
    <subcellularLocation>
        <location evidence="1">Membrane</location>
        <topology evidence="1">Multi-pass membrane protein</topology>
    </subcellularLocation>
</comment>
<gene>
    <name evidence="10" type="ORF">ASZ90_007049</name>
</gene>
<proteinExistence type="inferred from homology"/>
<evidence type="ECO:0000256" key="3">
    <source>
        <dbReference type="ARBA" id="ARBA00022448"/>
    </source>
</evidence>
<evidence type="ECO:0000256" key="5">
    <source>
        <dbReference type="ARBA" id="ARBA00022989"/>
    </source>
</evidence>
<dbReference type="PANTHER" id="PTHR43840">
    <property type="entry name" value="MITOCHONDRIAL METAL TRANSPORTER 1-RELATED"/>
    <property type="match status" value="1"/>
</dbReference>
<dbReference type="Pfam" id="PF16916">
    <property type="entry name" value="ZT_dimer"/>
    <property type="match status" value="1"/>
</dbReference>
<organism evidence="10">
    <name type="scientific">hydrocarbon metagenome</name>
    <dbReference type="NCBI Taxonomy" id="938273"/>
    <lineage>
        <taxon>unclassified sequences</taxon>
        <taxon>metagenomes</taxon>
        <taxon>ecological metagenomes</taxon>
    </lineage>
</organism>
<evidence type="ECO:0000259" key="8">
    <source>
        <dbReference type="Pfam" id="PF01545"/>
    </source>
</evidence>
<dbReference type="GO" id="GO:0015093">
    <property type="term" value="F:ferrous iron transmembrane transporter activity"/>
    <property type="evidence" value="ECO:0007669"/>
    <property type="project" value="TreeGrafter"/>
</dbReference>
<evidence type="ECO:0000256" key="4">
    <source>
        <dbReference type="ARBA" id="ARBA00022692"/>
    </source>
</evidence>
<name>A0A0W8FQV6_9ZZZZ</name>
<dbReference type="InterPro" id="IPR058533">
    <property type="entry name" value="Cation_efflux_TM"/>
</dbReference>
<dbReference type="SUPFAM" id="SSF161111">
    <property type="entry name" value="Cation efflux protein transmembrane domain-like"/>
    <property type="match status" value="1"/>
</dbReference>
<dbReference type="InterPro" id="IPR036837">
    <property type="entry name" value="Cation_efflux_CTD_sf"/>
</dbReference>
<feature type="transmembrane region" description="Helical" evidence="7">
    <location>
        <begin position="80"/>
        <end position="101"/>
    </location>
</feature>
<feature type="domain" description="Cation efflux protein transmembrane" evidence="8">
    <location>
        <begin position="13"/>
        <end position="213"/>
    </location>
</feature>
<dbReference type="InterPro" id="IPR027469">
    <property type="entry name" value="Cation_efflux_TMD_sf"/>
</dbReference>
<dbReference type="GO" id="GO:0005886">
    <property type="term" value="C:plasma membrane"/>
    <property type="evidence" value="ECO:0007669"/>
    <property type="project" value="TreeGrafter"/>
</dbReference>
<feature type="domain" description="Cation efflux protein cytoplasmic" evidence="9">
    <location>
        <begin position="217"/>
        <end position="294"/>
    </location>
</feature>
<dbReference type="NCBIfam" id="TIGR01297">
    <property type="entry name" value="CDF"/>
    <property type="match status" value="1"/>
</dbReference>
<evidence type="ECO:0000256" key="6">
    <source>
        <dbReference type="ARBA" id="ARBA00023136"/>
    </source>
</evidence>
<feature type="transmembrane region" description="Helical" evidence="7">
    <location>
        <begin position="151"/>
        <end position="172"/>
    </location>
</feature>
<dbReference type="GO" id="GO:0006882">
    <property type="term" value="P:intracellular zinc ion homeostasis"/>
    <property type="evidence" value="ECO:0007669"/>
    <property type="project" value="TreeGrafter"/>
</dbReference>
<accession>A0A0W8FQV6</accession>
<dbReference type="Gene3D" id="3.30.70.1350">
    <property type="entry name" value="Cation efflux protein, cytoplasmic domain"/>
    <property type="match status" value="1"/>
</dbReference>
<dbReference type="SUPFAM" id="SSF160240">
    <property type="entry name" value="Cation efflux protein cytoplasmic domain-like"/>
    <property type="match status" value="1"/>
</dbReference>
<dbReference type="InterPro" id="IPR027470">
    <property type="entry name" value="Cation_efflux_CTD"/>
</dbReference>
<evidence type="ECO:0000313" key="10">
    <source>
        <dbReference type="EMBL" id="KUG23122.1"/>
    </source>
</evidence>
<dbReference type="FunFam" id="1.20.1510.10:FF:000006">
    <property type="entry name" value="Divalent cation efflux transporter"/>
    <property type="match status" value="1"/>
</dbReference>
<reference evidence="10" key="1">
    <citation type="journal article" date="2015" name="Proc. Natl. Acad. Sci. U.S.A.">
        <title>Networks of energetic and metabolic interactions define dynamics in microbial communities.</title>
        <authorList>
            <person name="Embree M."/>
            <person name="Liu J.K."/>
            <person name="Al-Bassam M.M."/>
            <person name="Zengler K."/>
        </authorList>
    </citation>
    <scope>NUCLEOTIDE SEQUENCE</scope>
</reference>
<dbReference type="InterPro" id="IPR050291">
    <property type="entry name" value="CDF_Transporter"/>
</dbReference>
<keyword evidence="6 7" id="KW-0472">Membrane</keyword>
<evidence type="ECO:0000256" key="2">
    <source>
        <dbReference type="ARBA" id="ARBA00008114"/>
    </source>
</evidence>
<evidence type="ECO:0000256" key="7">
    <source>
        <dbReference type="SAM" id="Phobius"/>
    </source>
</evidence>
<feature type="transmembrane region" description="Helical" evidence="7">
    <location>
        <begin position="12"/>
        <end position="36"/>
    </location>
</feature>
<keyword evidence="3" id="KW-0813">Transport</keyword>
<feature type="transmembrane region" description="Helical" evidence="7">
    <location>
        <begin position="184"/>
        <end position="202"/>
    </location>
</feature>
<dbReference type="Pfam" id="PF01545">
    <property type="entry name" value="Cation_efflux"/>
    <property type="match status" value="1"/>
</dbReference>
<keyword evidence="5 7" id="KW-1133">Transmembrane helix</keyword>
<dbReference type="PANTHER" id="PTHR43840:SF15">
    <property type="entry name" value="MITOCHONDRIAL METAL TRANSPORTER 1-RELATED"/>
    <property type="match status" value="1"/>
</dbReference>
<comment type="similarity">
    <text evidence="2">Belongs to the cation diffusion facilitator (CDF) transporter (TC 2.A.4) family.</text>
</comment>
<feature type="transmembrane region" description="Helical" evidence="7">
    <location>
        <begin position="113"/>
        <end position="130"/>
    </location>
</feature>